<dbReference type="PANTHER" id="PTHR41244:SF1">
    <property type="entry name" value="GLYCOSYLTRANSFERASE"/>
    <property type="match status" value="1"/>
</dbReference>
<dbReference type="AlphaFoldDB" id="A0A2W2AWG6"/>
<dbReference type="PANTHER" id="PTHR41244">
    <property type="entry name" value="RHAMNAN SYNTHESIS F"/>
    <property type="match status" value="1"/>
</dbReference>
<dbReference type="Pfam" id="PF14307">
    <property type="entry name" value="Glyco_tran_WbsX"/>
    <property type="match status" value="1"/>
</dbReference>
<comment type="caution">
    <text evidence="1">The sequence shown here is derived from an EMBL/GenBank/DDBJ whole genome shotgun (WGS) entry which is preliminary data.</text>
</comment>
<dbReference type="InterPro" id="IPR032719">
    <property type="entry name" value="WbsX"/>
</dbReference>
<dbReference type="CDD" id="cd11579">
    <property type="entry name" value="Glyco_tran_WbsX"/>
    <property type="match status" value="1"/>
</dbReference>
<proteinExistence type="predicted"/>
<gene>
    <name evidence="1" type="ORF">DN068_15495</name>
</gene>
<dbReference type="EMBL" id="QKTW01000020">
    <property type="protein sequence ID" value="PZF72038.1"/>
    <property type="molecule type" value="Genomic_DNA"/>
</dbReference>
<organism evidence="1 2">
    <name type="scientific">Taibaiella soli</name>
    <dbReference type="NCBI Taxonomy" id="1649169"/>
    <lineage>
        <taxon>Bacteria</taxon>
        <taxon>Pseudomonadati</taxon>
        <taxon>Bacteroidota</taxon>
        <taxon>Chitinophagia</taxon>
        <taxon>Chitinophagales</taxon>
        <taxon>Chitinophagaceae</taxon>
        <taxon>Taibaiella</taxon>
    </lineage>
</organism>
<sequence length="368" mass="43495">MRKKLRPIAIYLPQFHPVAENDEWWGKGFTEWRNVTKATPLYRGHYQPHLPADLGFYDLRLPETREAQARLAQEYGIYGFCYYHYWFNGRRILERPFQEVFESGKPDFPFMLCWANENWTRVWDGGEKNVLLEQKYNSEDDANHIKSLLAYFKDPRYIRIDSKPVFAVYKASLLPDIRKTVEVWREVAREAGVELYLCNFESLGEPKTDPKILGLDATIQFPPFGILNINNQNNQGITASRIKNAIWSRVSNRYKKLFHKANFLSYDEMMTTDLASFPPAYKQFPCVTPMWDNTSRRKKPTILKKSTPEKFEQWVRQKVARFKPFSDDENLFFINAWNEWAEGNHLEPCQRWGKQYLEALKKGIGSDE</sequence>
<keyword evidence="1" id="KW-0378">Hydrolase</keyword>
<protein>
    <submittedName>
        <fullName evidence="1">Glycosyl hydrolase</fullName>
    </submittedName>
</protein>
<dbReference type="Gene3D" id="3.20.20.80">
    <property type="entry name" value="Glycosidases"/>
    <property type="match status" value="1"/>
</dbReference>
<keyword evidence="2" id="KW-1185">Reference proteome</keyword>
<name>A0A2W2AWG6_9BACT</name>
<reference evidence="1 2" key="1">
    <citation type="submission" date="2018-06" db="EMBL/GenBank/DDBJ databases">
        <title>Mucibacter soli gen. nov., sp. nov., a new member of the family Chitinophagaceae producing mucin.</title>
        <authorList>
            <person name="Kim M.-K."/>
            <person name="Park S."/>
            <person name="Kim T.-S."/>
            <person name="Joung Y."/>
            <person name="Han J.-H."/>
            <person name="Kim S.B."/>
        </authorList>
    </citation>
    <scope>NUCLEOTIDE SEQUENCE [LARGE SCALE GENOMIC DNA]</scope>
    <source>
        <strain evidence="1 2">R1-15</strain>
    </source>
</reference>
<evidence type="ECO:0000313" key="2">
    <source>
        <dbReference type="Proteomes" id="UP000248745"/>
    </source>
</evidence>
<dbReference type="GO" id="GO:0016787">
    <property type="term" value="F:hydrolase activity"/>
    <property type="evidence" value="ECO:0007669"/>
    <property type="project" value="UniProtKB-KW"/>
</dbReference>
<evidence type="ECO:0000313" key="1">
    <source>
        <dbReference type="EMBL" id="PZF72038.1"/>
    </source>
</evidence>
<dbReference type="Proteomes" id="UP000248745">
    <property type="component" value="Unassembled WGS sequence"/>
</dbReference>
<dbReference type="RefSeq" id="WP_110999851.1">
    <property type="nucleotide sequence ID" value="NZ_QKTW01000020.1"/>
</dbReference>
<dbReference type="OrthoDB" id="9816424at2"/>
<accession>A0A2W2AWG6</accession>